<dbReference type="AlphaFoldDB" id="A0AA49GNZ3"/>
<evidence type="ECO:0000259" key="2">
    <source>
        <dbReference type="Pfam" id="PF04773"/>
    </source>
</evidence>
<dbReference type="Pfam" id="PF04773">
    <property type="entry name" value="FecR"/>
    <property type="match status" value="1"/>
</dbReference>
<dbReference type="InterPro" id="IPR006860">
    <property type="entry name" value="FecR"/>
</dbReference>
<keyword evidence="1" id="KW-0472">Membrane</keyword>
<dbReference type="Pfam" id="PF16344">
    <property type="entry name" value="FecR_C"/>
    <property type="match status" value="1"/>
</dbReference>
<organism evidence="4">
    <name type="scientific">Roseihalotalea indica</name>
    <dbReference type="NCBI Taxonomy" id="2867963"/>
    <lineage>
        <taxon>Bacteria</taxon>
        <taxon>Pseudomonadati</taxon>
        <taxon>Bacteroidota</taxon>
        <taxon>Cytophagia</taxon>
        <taxon>Cytophagales</taxon>
        <taxon>Catalimonadaceae</taxon>
        <taxon>Roseihalotalea</taxon>
    </lineage>
</organism>
<dbReference type="PANTHER" id="PTHR30273">
    <property type="entry name" value="PERIPLASMIC SIGNAL SENSOR AND SIGMA FACTOR ACTIVATOR FECR-RELATED"/>
    <property type="match status" value="1"/>
</dbReference>
<reference evidence="4" key="2">
    <citation type="journal article" date="2024" name="Antonie Van Leeuwenhoek">
        <title>Roseihalotalea indica gen. nov., sp. nov., a halophilic Bacteroidetes from mesopelagic Southwest Indian Ocean with higher carbohydrate metabolic potential.</title>
        <authorList>
            <person name="Chen B."/>
            <person name="Zhang M."/>
            <person name="Lin D."/>
            <person name="Ye J."/>
            <person name="Tang K."/>
        </authorList>
    </citation>
    <scope>NUCLEOTIDE SEQUENCE</scope>
    <source>
        <strain evidence="4">TK19036</strain>
    </source>
</reference>
<dbReference type="GO" id="GO:0016989">
    <property type="term" value="F:sigma factor antagonist activity"/>
    <property type="evidence" value="ECO:0007669"/>
    <property type="project" value="TreeGrafter"/>
</dbReference>
<dbReference type="Gene3D" id="3.55.50.30">
    <property type="match status" value="1"/>
</dbReference>
<reference evidence="4" key="1">
    <citation type="journal article" date="2023" name="Comput. Struct. Biotechnol. J.">
        <title>Discovery of a novel marine Bacteroidetes with a rich repertoire of carbohydrate-active enzymes.</title>
        <authorList>
            <person name="Chen B."/>
            <person name="Liu G."/>
            <person name="Chen Q."/>
            <person name="Wang H."/>
            <person name="Liu L."/>
            <person name="Tang K."/>
        </authorList>
    </citation>
    <scope>NUCLEOTIDE SEQUENCE</scope>
    <source>
        <strain evidence="4">TK19036</strain>
    </source>
</reference>
<dbReference type="PIRSF" id="PIRSF018266">
    <property type="entry name" value="FecR"/>
    <property type="match status" value="1"/>
</dbReference>
<feature type="transmembrane region" description="Helical" evidence="1">
    <location>
        <begin position="84"/>
        <end position="105"/>
    </location>
</feature>
<gene>
    <name evidence="4" type="ORF">K4G66_27365</name>
</gene>
<evidence type="ECO:0000259" key="3">
    <source>
        <dbReference type="Pfam" id="PF16344"/>
    </source>
</evidence>
<proteinExistence type="predicted"/>
<dbReference type="EMBL" id="CP120682">
    <property type="protein sequence ID" value="WKN36090.1"/>
    <property type="molecule type" value="Genomic_DNA"/>
</dbReference>
<evidence type="ECO:0000256" key="1">
    <source>
        <dbReference type="SAM" id="Phobius"/>
    </source>
</evidence>
<dbReference type="InterPro" id="IPR012373">
    <property type="entry name" value="Ferrdict_sens_TM"/>
</dbReference>
<sequence>MHRRDLLKKLLDGQLTQEEFDLLIEEMNRADTPEAYEQTLQQLWQNSAQSSELSPAESDRMLGNFKQRLKADAPQKKQFILPRIWYRAAAITGILLIGMAVWWLIGKEQQIEYATGYGETQTIILPDSTSVILNGNSRLSFDEHWSSEKPREVWLDGEAYFSVVHTQNNQRFRVNVTDELQIEVLGTEFNVNDRREKAQVVLSRGKVRLDVRDTNQPQTLTMQPGELVEFSETDKTLSKKQVNPEQYIAWRHHTMVFEETTLRDIADDLEDNYGVTITIEDSTLATTKLTGAFPTHNLEMILTSLPTIIDMDIQTDDKQIIFSSK</sequence>
<feature type="domain" description="Protein FecR C-terminal" evidence="3">
    <location>
        <begin position="255"/>
        <end position="321"/>
    </location>
</feature>
<keyword evidence="1" id="KW-0812">Transmembrane</keyword>
<keyword evidence="1" id="KW-1133">Transmembrane helix</keyword>
<dbReference type="Gene3D" id="2.60.120.1440">
    <property type="match status" value="1"/>
</dbReference>
<feature type="domain" description="FecR protein" evidence="2">
    <location>
        <begin position="113"/>
        <end position="208"/>
    </location>
</feature>
<name>A0AA49GNZ3_9BACT</name>
<dbReference type="InterPro" id="IPR032508">
    <property type="entry name" value="FecR_C"/>
</dbReference>
<dbReference type="PANTHER" id="PTHR30273:SF2">
    <property type="entry name" value="PROTEIN FECR"/>
    <property type="match status" value="1"/>
</dbReference>
<protein>
    <submittedName>
        <fullName evidence="4">FecR domain-containing protein</fullName>
    </submittedName>
</protein>
<accession>A0AA49GNZ3</accession>
<evidence type="ECO:0000313" key="4">
    <source>
        <dbReference type="EMBL" id="WKN36090.1"/>
    </source>
</evidence>